<protein>
    <submittedName>
        <fullName evidence="4">Down syndrome cell adhesion molecule-like protein Dscam2</fullName>
    </submittedName>
</protein>
<dbReference type="InterPro" id="IPR003961">
    <property type="entry name" value="FN3_dom"/>
</dbReference>
<dbReference type="Proteomes" id="UP000054359">
    <property type="component" value="Unassembled WGS sequence"/>
</dbReference>
<organism evidence="4 5">
    <name type="scientific">Stegodyphus mimosarum</name>
    <name type="common">African social velvet spider</name>
    <dbReference type="NCBI Taxonomy" id="407821"/>
    <lineage>
        <taxon>Eukaryota</taxon>
        <taxon>Metazoa</taxon>
        <taxon>Ecdysozoa</taxon>
        <taxon>Arthropoda</taxon>
        <taxon>Chelicerata</taxon>
        <taxon>Arachnida</taxon>
        <taxon>Araneae</taxon>
        <taxon>Araneomorphae</taxon>
        <taxon>Entelegynae</taxon>
        <taxon>Eresoidea</taxon>
        <taxon>Eresidae</taxon>
        <taxon>Stegodyphus</taxon>
    </lineage>
</organism>
<dbReference type="InterPro" id="IPR050964">
    <property type="entry name" value="Striated_Muscle_Regulatory"/>
</dbReference>
<dbReference type="AlphaFoldDB" id="A0A087TXQ4"/>
<feature type="domain" description="Fibronectin type-III" evidence="3">
    <location>
        <begin position="26"/>
        <end position="114"/>
    </location>
</feature>
<dbReference type="CDD" id="cd00063">
    <property type="entry name" value="FN3"/>
    <property type="match status" value="1"/>
</dbReference>
<dbReference type="InterPro" id="IPR013783">
    <property type="entry name" value="Ig-like_fold"/>
</dbReference>
<dbReference type="GO" id="GO:0007416">
    <property type="term" value="P:synapse assembly"/>
    <property type="evidence" value="ECO:0007669"/>
    <property type="project" value="TreeGrafter"/>
</dbReference>
<evidence type="ECO:0000313" key="4">
    <source>
        <dbReference type="EMBL" id="KFM69893.1"/>
    </source>
</evidence>
<keyword evidence="5" id="KW-1185">Reference proteome</keyword>
<dbReference type="PANTHER" id="PTHR13817:SF102">
    <property type="entry name" value="DOWN SYNDROME CELL ADHESION MOLECULE-LIKE PROTEIN DSCAM2"/>
    <property type="match status" value="1"/>
</dbReference>
<accession>A0A087TXQ4</accession>
<dbReference type="OrthoDB" id="5969272at2759"/>
<feature type="non-terminal residue" evidence="4">
    <location>
        <position position="1"/>
    </location>
</feature>
<dbReference type="SMART" id="SM00060">
    <property type="entry name" value="FN3"/>
    <property type="match status" value="1"/>
</dbReference>
<dbReference type="Gene3D" id="2.60.40.10">
    <property type="entry name" value="Immunoglobulins"/>
    <property type="match status" value="1"/>
</dbReference>
<dbReference type="GO" id="GO:0045202">
    <property type="term" value="C:synapse"/>
    <property type="evidence" value="ECO:0007669"/>
    <property type="project" value="TreeGrafter"/>
</dbReference>
<dbReference type="EMBL" id="KK117230">
    <property type="protein sequence ID" value="KFM69893.1"/>
    <property type="molecule type" value="Genomic_DNA"/>
</dbReference>
<dbReference type="Pfam" id="PF00041">
    <property type="entry name" value="fn3"/>
    <property type="match status" value="1"/>
</dbReference>
<dbReference type="PROSITE" id="PS50853">
    <property type="entry name" value="FN3"/>
    <property type="match status" value="1"/>
</dbReference>
<sequence>VVQAFNSQGASPQSEEVTIKTSTIDPPSAPLLKVIDTSATSINLHWEITAAAERPITEFILTYKGSSGQWHEIKLPASRQSFTLENLQCGTSYQIVLRGSNNVGRGEPSEMLHV</sequence>
<keyword evidence="1" id="KW-0677">Repeat</keyword>
<reference evidence="4 5" key="1">
    <citation type="submission" date="2013-11" db="EMBL/GenBank/DDBJ databases">
        <title>Genome sequencing of Stegodyphus mimosarum.</title>
        <authorList>
            <person name="Bechsgaard J."/>
        </authorList>
    </citation>
    <scope>NUCLEOTIDE SEQUENCE [LARGE SCALE GENOMIC DNA]</scope>
</reference>
<dbReference type="STRING" id="407821.A0A087TXQ4"/>
<feature type="region of interest" description="Disordered" evidence="2">
    <location>
        <begin position="1"/>
        <end position="22"/>
    </location>
</feature>
<dbReference type="InterPro" id="IPR036116">
    <property type="entry name" value="FN3_sf"/>
</dbReference>
<name>A0A087TXQ4_STEMI</name>
<evidence type="ECO:0000259" key="3">
    <source>
        <dbReference type="PROSITE" id="PS50853"/>
    </source>
</evidence>
<evidence type="ECO:0000256" key="1">
    <source>
        <dbReference type="ARBA" id="ARBA00022737"/>
    </source>
</evidence>
<proteinExistence type="predicted"/>
<gene>
    <name evidence="4" type="ORF">X975_03014</name>
</gene>
<evidence type="ECO:0000256" key="2">
    <source>
        <dbReference type="SAM" id="MobiDB-lite"/>
    </source>
</evidence>
<feature type="non-terminal residue" evidence="4">
    <location>
        <position position="114"/>
    </location>
</feature>
<evidence type="ECO:0000313" key="5">
    <source>
        <dbReference type="Proteomes" id="UP000054359"/>
    </source>
</evidence>
<dbReference type="GO" id="GO:0007156">
    <property type="term" value="P:homophilic cell adhesion via plasma membrane adhesion molecules"/>
    <property type="evidence" value="ECO:0007669"/>
    <property type="project" value="TreeGrafter"/>
</dbReference>
<dbReference type="OMA" id="PANGEWE"/>
<dbReference type="SUPFAM" id="SSF49265">
    <property type="entry name" value="Fibronectin type III"/>
    <property type="match status" value="1"/>
</dbReference>
<dbReference type="PANTHER" id="PTHR13817">
    <property type="entry name" value="TITIN"/>
    <property type="match status" value="1"/>
</dbReference>